<evidence type="ECO:0000256" key="4">
    <source>
        <dbReference type="ARBA" id="ARBA00023306"/>
    </source>
</evidence>
<comment type="similarity">
    <text evidence="1">Belongs to the cyclin family. Cyclin AB subfamily.</text>
</comment>
<keyword evidence="2" id="KW-0132">Cell division</keyword>
<dbReference type="SMART" id="SM01332">
    <property type="entry name" value="Cyclin_C"/>
    <property type="match status" value="1"/>
</dbReference>
<keyword evidence="3 5" id="KW-0195">Cyclin</keyword>
<dbReference type="Gene3D" id="1.10.472.10">
    <property type="entry name" value="Cyclin-like"/>
    <property type="match status" value="2"/>
</dbReference>
<dbReference type="InterPro" id="IPR048258">
    <property type="entry name" value="Cyclins_cyclin-box"/>
</dbReference>
<dbReference type="InterPro" id="IPR036915">
    <property type="entry name" value="Cyclin-like_sf"/>
</dbReference>
<feature type="region of interest" description="Disordered" evidence="6">
    <location>
        <begin position="1"/>
        <end position="24"/>
    </location>
</feature>
<evidence type="ECO:0000259" key="8">
    <source>
        <dbReference type="SMART" id="SM01332"/>
    </source>
</evidence>
<dbReference type="FunCoup" id="A0A059BSN7">
    <property type="interactions" value="2889"/>
</dbReference>
<dbReference type="FunFam" id="1.10.472.10:FF:000013">
    <property type="entry name" value="Cyclin A1"/>
    <property type="match status" value="1"/>
</dbReference>
<evidence type="ECO:0000256" key="2">
    <source>
        <dbReference type="ARBA" id="ARBA00022618"/>
    </source>
</evidence>
<dbReference type="FunFam" id="1.10.472.10:FF:000167">
    <property type="entry name" value="Mitotic cyclin 6"/>
    <property type="match status" value="1"/>
</dbReference>
<dbReference type="InterPro" id="IPR004367">
    <property type="entry name" value="Cyclin_C-dom"/>
</dbReference>
<dbReference type="eggNOG" id="KOG0654">
    <property type="taxonomic scope" value="Eukaryota"/>
</dbReference>
<accession>A0A059BSN7</accession>
<dbReference type="InterPro" id="IPR006671">
    <property type="entry name" value="Cyclin_N"/>
</dbReference>
<feature type="domain" description="Cyclin C-terminal" evidence="8">
    <location>
        <begin position="231"/>
        <end position="354"/>
    </location>
</feature>
<dbReference type="Pfam" id="PF02984">
    <property type="entry name" value="Cyclin_C"/>
    <property type="match status" value="1"/>
</dbReference>
<dbReference type="PROSITE" id="PS00292">
    <property type="entry name" value="CYCLINS"/>
    <property type="match status" value="1"/>
</dbReference>
<dbReference type="InParanoid" id="A0A059BSN7"/>
<dbReference type="AlphaFoldDB" id="A0A059BSN7"/>
<feature type="compositionally biased region" description="Gly residues" evidence="6">
    <location>
        <begin position="49"/>
        <end position="58"/>
    </location>
</feature>
<feature type="domain" description="Cyclin-like" evidence="7">
    <location>
        <begin position="235"/>
        <end position="323"/>
    </location>
</feature>
<feature type="region of interest" description="Disordered" evidence="6">
    <location>
        <begin position="40"/>
        <end position="95"/>
    </location>
</feature>
<dbReference type="GO" id="GO:0051301">
    <property type="term" value="P:cell division"/>
    <property type="evidence" value="ECO:0007669"/>
    <property type="project" value="UniProtKB-KW"/>
</dbReference>
<feature type="domain" description="Cyclin-like" evidence="7">
    <location>
        <begin position="138"/>
        <end position="222"/>
    </location>
</feature>
<dbReference type="KEGG" id="egr:104449287"/>
<evidence type="ECO:0000256" key="1">
    <source>
        <dbReference type="ARBA" id="ARBA00006955"/>
    </source>
</evidence>
<dbReference type="EMBL" id="KK198758">
    <property type="protein sequence ID" value="KCW68680.1"/>
    <property type="molecule type" value="Genomic_DNA"/>
</dbReference>
<dbReference type="InterPro" id="IPR013763">
    <property type="entry name" value="Cyclin-like_dom"/>
</dbReference>
<dbReference type="STRING" id="71139.A0A059BSN7"/>
<dbReference type="GO" id="GO:0005634">
    <property type="term" value="C:nucleus"/>
    <property type="evidence" value="ECO:0000318"/>
    <property type="project" value="GO_Central"/>
</dbReference>
<reference evidence="9" key="1">
    <citation type="submission" date="2013-07" db="EMBL/GenBank/DDBJ databases">
        <title>The genome of Eucalyptus grandis.</title>
        <authorList>
            <person name="Schmutz J."/>
            <person name="Hayes R."/>
            <person name="Myburg A."/>
            <person name="Tuskan G."/>
            <person name="Grattapaglia D."/>
            <person name="Rokhsar D.S."/>
        </authorList>
    </citation>
    <scope>NUCLEOTIDE SEQUENCE</scope>
    <source>
        <tissue evidence="9">Leaf extractions</tissue>
    </source>
</reference>
<evidence type="ECO:0000313" key="9">
    <source>
        <dbReference type="EMBL" id="KCW68680.1"/>
    </source>
</evidence>
<name>A0A059BSN7_EUCGR</name>
<dbReference type="OMA" id="KSGYMQK"/>
<evidence type="ECO:0000256" key="3">
    <source>
        <dbReference type="ARBA" id="ARBA00023127"/>
    </source>
</evidence>
<evidence type="ECO:0000259" key="7">
    <source>
        <dbReference type="SMART" id="SM00385"/>
    </source>
</evidence>
<dbReference type="SMART" id="SM00385">
    <property type="entry name" value="CYCLIN"/>
    <property type="match status" value="2"/>
</dbReference>
<dbReference type="Pfam" id="PF00134">
    <property type="entry name" value="Cyclin_N"/>
    <property type="match status" value="1"/>
</dbReference>
<dbReference type="OrthoDB" id="5590282at2759"/>
<keyword evidence="4" id="KW-0131">Cell cycle</keyword>
<evidence type="ECO:0000256" key="5">
    <source>
        <dbReference type="RuleBase" id="RU000383"/>
    </source>
</evidence>
<dbReference type="SUPFAM" id="SSF47954">
    <property type="entry name" value="Cyclin-like"/>
    <property type="match status" value="2"/>
</dbReference>
<dbReference type="GO" id="GO:0016538">
    <property type="term" value="F:cyclin-dependent protein serine/threonine kinase regulator activity"/>
    <property type="evidence" value="ECO:0000318"/>
    <property type="project" value="GO_Central"/>
</dbReference>
<sequence>MAENRRTPAAKKRAADAAADAEQELAAASRKKAALGDITNLPNPIVHAKGGGGGGGGATKKTKVKIVGQSTAAASAPSTAAEEGGDRGIDPPTRGAYGSDIFRYLRNREMEPKRRPLPDYMEKVQNDVSPNMRGILVDWLVGVAEEYQLVSDTLYLSISYIDRFLSSNALSRQKLQLLGVSAMLISSKYEEIAPPHVEDFCYMTDNSYTKEEVVQMEDDILKALDYELGNPTIRTFLRRFSTVAQEGHKTTNLKLEFLGYYLAELSLLDYTCVKFLPSVVAASVTFLARYITQPRTHPWTSSLRRYSGYTVKDLKECVQIIHDLYLGRRGGSLQAVREKYKQHKFKRVAVMPSPPDIPASYFKDVNE</sequence>
<dbReference type="Gramene" id="KCW68680">
    <property type="protein sequence ID" value="KCW68680"/>
    <property type="gene ID" value="EUGRSUZ_F02276"/>
</dbReference>
<feature type="compositionally biased region" description="Low complexity" evidence="6">
    <location>
        <begin position="65"/>
        <end position="81"/>
    </location>
</feature>
<gene>
    <name evidence="9" type="ORF">EUGRSUZ_F02276</name>
</gene>
<proteinExistence type="inferred from homology"/>
<dbReference type="InterPro" id="IPR039361">
    <property type="entry name" value="Cyclin"/>
</dbReference>
<protein>
    <submittedName>
        <fullName evidence="9">Uncharacterized protein</fullName>
    </submittedName>
</protein>
<dbReference type="GO" id="GO:0000082">
    <property type="term" value="P:G1/S transition of mitotic cell cycle"/>
    <property type="evidence" value="ECO:0000318"/>
    <property type="project" value="GO_Central"/>
</dbReference>
<evidence type="ECO:0000256" key="6">
    <source>
        <dbReference type="SAM" id="MobiDB-lite"/>
    </source>
</evidence>
<dbReference type="GO" id="GO:0000307">
    <property type="term" value="C:cyclin-dependent protein kinase holoenzyme complex"/>
    <property type="evidence" value="ECO:0000318"/>
    <property type="project" value="GO_Central"/>
</dbReference>
<dbReference type="CDD" id="cd20506">
    <property type="entry name" value="CYCLIN_AtCycA-like_rpt2"/>
    <property type="match status" value="1"/>
</dbReference>
<organism evidence="9">
    <name type="scientific">Eucalyptus grandis</name>
    <name type="common">Flooded gum</name>
    <dbReference type="NCBI Taxonomy" id="71139"/>
    <lineage>
        <taxon>Eukaryota</taxon>
        <taxon>Viridiplantae</taxon>
        <taxon>Streptophyta</taxon>
        <taxon>Embryophyta</taxon>
        <taxon>Tracheophyta</taxon>
        <taxon>Spermatophyta</taxon>
        <taxon>Magnoliopsida</taxon>
        <taxon>eudicotyledons</taxon>
        <taxon>Gunneridae</taxon>
        <taxon>Pentapetalae</taxon>
        <taxon>rosids</taxon>
        <taxon>malvids</taxon>
        <taxon>Myrtales</taxon>
        <taxon>Myrtaceae</taxon>
        <taxon>Myrtoideae</taxon>
        <taxon>Eucalypteae</taxon>
        <taxon>Eucalyptus</taxon>
    </lineage>
</organism>
<dbReference type="GO" id="GO:0005737">
    <property type="term" value="C:cytoplasm"/>
    <property type="evidence" value="ECO:0000318"/>
    <property type="project" value="GO_Central"/>
</dbReference>
<dbReference type="PANTHER" id="PTHR10177">
    <property type="entry name" value="CYCLINS"/>
    <property type="match status" value="1"/>
</dbReference>